<organism evidence="2 3">
    <name type="scientific">Corynebacterium argentoratense DSM 44202</name>
    <dbReference type="NCBI Taxonomy" id="1348662"/>
    <lineage>
        <taxon>Bacteria</taxon>
        <taxon>Bacillati</taxon>
        <taxon>Actinomycetota</taxon>
        <taxon>Actinomycetes</taxon>
        <taxon>Mycobacteriales</taxon>
        <taxon>Corynebacteriaceae</taxon>
        <taxon>Corynebacterium</taxon>
    </lineage>
</organism>
<feature type="domain" description="Serine aminopeptidase S33" evidence="1">
    <location>
        <begin position="91"/>
        <end position="354"/>
    </location>
</feature>
<dbReference type="SUPFAM" id="SSF53474">
    <property type="entry name" value="alpha/beta-Hydrolases"/>
    <property type="match status" value="1"/>
</dbReference>
<accession>U3GVG0</accession>
<dbReference type="Proteomes" id="UP000016943">
    <property type="component" value="Chromosome"/>
</dbReference>
<dbReference type="AlphaFoldDB" id="U3GVG0"/>
<dbReference type="InterPro" id="IPR029058">
    <property type="entry name" value="AB_hydrolase_fold"/>
</dbReference>
<dbReference type="EMBL" id="CP006365">
    <property type="protein sequence ID" value="AGU15314.1"/>
    <property type="molecule type" value="Genomic_DNA"/>
</dbReference>
<dbReference type="PANTHER" id="PTHR11614">
    <property type="entry name" value="PHOSPHOLIPASE-RELATED"/>
    <property type="match status" value="1"/>
</dbReference>
<dbReference type="OrthoDB" id="9801217at2"/>
<dbReference type="PATRIC" id="fig|1348662.3.peg.1163"/>
<dbReference type="eggNOG" id="COG2267">
    <property type="taxonomic scope" value="Bacteria"/>
</dbReference>
<reference evidence="2 3" key="1">
    <citation type="journal article" date="2013" name="Genome Announc.">
        <title>Whole-Genome Sequence of the Clinical Strain Corynebacterium argentoratense DSM 44202, Isolated from a Human Throat Specimen.</title>
        <authorList>
            <person name="Bomholt C."/>
            <person name="Glaub A."/>
            <person name="Gravermann K."/>
            <person name="Albersmeier A."/>
            <person name="Brinkrolf K."/>
            <person name="Ruckert C."/>
            <person name="Tauch A."/>
        </authorList>
    </citation>
    <scope>NUCLEOTIDE SEQUENCE [LARGE SCALE GENOMIC DNA]</scope>
    <source>
        <strain evidence="2">DSM 44202</strain>
    </source>
</reference>
<dbReference type="HOGENOM" id="CLU_051796_0_0_11"/>
<gene>
    <name evidence="2" type="ORF">CARG_05945</name>
</gene>
<evidence type="ECO:0000259" key="1">
    <source>
        <dbReference type="Pfam" id="PF12146"/>
    </source>
</evidence>
<proteinExistence type="predicted"/>
<dbReference type="InterPro" id="IPR051044">
    <property type="entry name" value="MAG_DAG_Lipase"/>
</dbReference>
<dbReference type="Gene3D" id="3.40.50.1820">
    <property type="entry name" value="alpha/beta hydrolase"/>
    <property type="match status" value="1"/>
</dbReference>
<dbReference type="RefSeq" id="WP_020976471.1">
    <property type="nucleotide sequence ID" value="NC_022198.1"/>
</dbReference>
<protein>
    <recommendedName>
        <fullName evidence="1">Serine aminopeptidase S33 domain-containing protein</fullName>
    </recommendedName>
</protein>
<sequence>MFNPMRSPIIFSNDATPAARRSYGSTSHPHVTPLFEGAFEPDMLGEGYERCTIDLGVDPDGETDIVATVVRHLHQGGNDSDTSASSDVQPSPHSAVLYVHGMTDYFFQTHVAEFFGNHGYDFYAVDLRKCGRSWRAGQRWHHITDLSFYDVELDAVADYLLSHDGGAYDRVIVMAHSTGGLIAPLWLHRRAQRQGLDGIEGMILNSPWLDMMVPKPIARALDPAIGLIAKLRPDMPMPPDNLTAYGESIHKDFNGVWDFDRRFKPVKSPEKSMSWLSAIFVGHRAIRAGRGEVNIPILVLHSSASHINKPYSEATNHADSVLDVRDIARWAPALAGPEGSVTTRVIEGARHDVFLSEPTPRAQAFSDTAEWLTQLPATTP</sequence>
<keyword evidence="3" id="KW-1185">Reference proteome</keyword>
<evidence type="ECO:0000313" key="2">
    <source>
        <dbReference type="EMBL" id="AGU15314.1"/>
    </source>
</evidence>
<dbReference type="STRING" id="1348662.CARG_05945"/>
<name>U3GVG0_9CORY</name>
<dbReference type="KEGG" id="caz:CARG_05945"/>
<evidence type="ECO:0000313" key="3">
    <source>
        <dbReference type="Proteomes" id="UP000016943"/>
    </source>
</evidence>
<dbReference type="GeneID" id="78249964"/>
<dbReference type="InterPro" id="IPR022742">
    <property type="entry name" value="Hydrolase_4"/>
</dbReference>
<dbReference type="Pfam" id="PF12146">
    <property type="entry name" value="Hydrolase_4"/>
    <property type="match status" value="1"/>
</dbReference>